<dbReference type="PANTHER" id="PTHR30461:SF19">
    <property type="entry name" value="SITE-SPECIFIC RECOMBINASE RESOLVASE FAMILY"/>
    <property type="match status" value="1"/>
</dbReference>
<evidence type="ECO:0000259" key="7">
    <source>
        <dbReference type="PROSITE" id="PS51736"/>
    </source>
</evidence>
<dbReference type="GO" id="GO:0015074">
    <property type="term" value="P:DNA integration"/>
    <property type="evidence" value="ECO:0007669"/>
    <property type="project" value="UniProtKB-KW"/>
</dbReference>
<dbReference type="SUPFAM" id="SSF53041">
    <property type="entry name" value="Resolvase-like"/>
    <property type="match status" value="1"/>
</dbReference>
<evidence type="ECO:0000313" key="8">
    <source>
        <dbReference type="EMBL" id="RKT51366.1"/>
    </source>
</evidence>
<dbReference type="PROSITE" id="PS00397">
    <property type="entry name" value="RECOMBINASES_1"/>
    <property type="match status" value="1"/>
</dbReference>
<organism evidence="8 9">
    <name type="scientific">Coprobacter fastidiosus NSB1 = JCM 33896</name>
    <dbReference type="NCBI Taxonomy" id="1349822"/>
    <lineage>
        <taxon>Bacteria</taxon>
        <taxon>Pseudomonadati</taxon>
        <taxon>Bacteroidota</taxon>
        <taxon>Bacteroidia</taxon>
        <taxon>Bacteroidales</taxon>
        <taxon>Barnesiellaceae</taxon>
        <taxon>Coprobacter</taxon>
    </lineage>
</organism>
<evidence type="ECO:0000256" key="1">
    <source>
        <dbReference type="ARBA" id="ARBA00009913"/>
    </source>
</evidence>
<dbReference type="Pfam" id="PF02796">
    <property type="entry name" value="HTH_7"/>
    <property type="match status" value="1"/>
</dbReference>
<dbReference type="Pfam" id="PF00239">
    <property type="entry name" value="Resolvase"/>
    <property type="match status" value="1"/>
</dbReference>
<dbReference type="CDD" id="cd03768">
    <property type="entry name" value="SR_ResInv"/>
    <property type="match status" value="1"/>
</dbReference>
<name>A0A495VPU6_9BACT</name>
<proteinExistence type="inferred from homology"/>
<evidence type="ECO:0000256" key="4">
    <source>
        <dbReference type="ARBA" id="ARBA00023172"/>
    </source>
</evidence>
<keyword evidence="3" id="KW-0238">DNA-binding</keyword>
<comment type="similarity">
    <text evidence="1">Belongs to the site-specific recombinase resolvase family.</text>
</comment>
<feature type="domain" description="Resolvase/invertase-type recombinase catalytic" evidence="7">
    <location>
        <begin position="15"/>
        <end position="156"/>
    </location>
</feature>
<keyword evidence="2" id="KW-0229">DNA integration</keyword>
<dbReference type="Gene3D" id="3.40.50.1390">
    <property type="entry name" value="Resolvase, N-terminal catalytic domain"/>
    <property type="match status" value="1"/>
</dbReference>
<comment type="caution">
    <text evidence="8">The sequence shown here is derived from an EMBL/GenBank/DDBJ whole genome shotgun (WGS) entry which is preliminary data.</text>
</comment>
<keyword evidence="9" id="KW-1185">Reference proteome</keyword>
<gene>
    <name evidence="8" type="ORF">BC742_1639</name>
</gene>
<evidence type="ECO:0000256" key="5">
    <source>
        <dbReference type="PIRSR" id="PIRSR606118-50"/>
    </source>
</evidence>
<evidence type="ECO:0000256" key="6">
    <source>
        <dbReference type="PROSITE-ProRule" id="PRU10137"/>
    </source>
</evidence>
<dbReference type="PROSITE" id="PS51736">
    <property type="entry name" value="RECOMBINASES_3"/>
    <property type="match status" value="1"/>
</dbReference>
<evidence type="ECO:0000313" key="9">
    <source>
        <dbReference type="Proteomes" id="UP000269493"/>
    </source>
</evidence>
<dbReference type="InterPro" id="IPR050639">
    <property type="entry name" value="SSR_resolvase"/>
</dbReference>
<dbReference type="GO" id="GO:0003677">
    <property type="term" value="F:DNA binding"/>
    <property type="evidence" value="ECO:0007669"/>
    <property type="project" value="UniProtKB-KW"/>
</dbReference>
<reference evidence="8 9" key="1">
    <citation type="submission" date="2018-10" db="EMBL/GenBank/DDBJ databases">
        <title>Genomic Encyclopedia of Archaeal and Bacterial Type Strains, Phase II (KMG-II): from individual species to whole genera.</title>
        <authorList>
            <person name="Goeker M."/>
        </authorList>
    </citation>
    <scope>NUCLEOTIDE SEQUENCE [LARGE SCALE GENOMIC DNA]</scope>
    <source>
        <strain evidence="8 9">NSB1</strain>
    </source>
</reference>
<keyword evidence="4" id="KW-0233">DNA recombination</keyword>
<dbReference type="PANTHER" id="PTHR30461">
    <property type="entry name" value="DNA-INVERTASE FROM LAMBDOID PROPHAGE"/>
    <property type="match status" value="1"/>
</dbReference>
<dbReference type="InterPro" id="IPR006120">
    <property type="entry name" value="Resolvase_HTH_dom"/>
</dbReference>
<accession>A0A495VPU6</accession>
<sequence length="213" mass="24565">MLRCFYYNLKLIMSMVFAYLRVSTGKQHLENQMKEIEKFASRKGLVIDVWIKEVVSGKKNEKFRALGKLKRKVKKGDIIIITEISRLSRTLHEVMSILGYFLDTGVLLYSTKDGFEFDDSISSQVMAFAFGLAAQIEHKLISQRTREALAVRKAAGMQLGRKKGDNYKQRSLLEHKKQIREMLQQGVSISNICRHFNICRDTFYAFKKNGGLL</sequence>
<dbReference type="InterPro" id="IPR006118">
    <property type="entry name" value="Recombinase_CS"/>
</dbReference>
<dbReference type="InterPro" id="IPR036162">
    <property type="entry name" value="Resolvase-like_N_sf"/>
</dbReference>
<dbReference type="EMBL" id="RBXN01000005">
    <property type="protein sequence ID" value="RKT51366.1"/>
    <property type="molecule type" value="Genomic_DNA"/>
</dbReference>
<feature type="active site" description="O-(5'-phospho-DNA)-serine intermediate" evidence="5 6">
    <location>
        <position position="23"/>
    </location>
</feature>
<dbReference type="Gene3D" id="1.10.10.60">
    <property type="entry name" value="Homeodomain-like"/>
    <property type="match status" value="1"/>
</dbReference>
<dbReference type="AlphaFoldDB" id="A0A495VPU6"/>
<evidence type="ECO:0000256" key="3">
    <source>
        <dbReference type="ARBA" id="ARBA00023125"/>
    </source>
</evidence>
<dbReference type="InterPro" id="IPR006119">
    <property type="entry name" value="Resolv_N"/>
</dbReference>
<dbReference type="SMART" id="SM00857">
    <property type="entry name" value="Resolvase"/>
    <property type="match status" value="1"/>
</dbReference>
<evidence type="ECO:0000256" key="2">
    <source>
        <dbReference type="ARBA" id="ARBA00022908"/>
    </source>
</evidence>
<protein>
    <submittedName>
        <fullName evidence="8">DNA invertase Pin-like site-specific DNA recombinase</fullName>
    </submittedName>
</protein>
<dbReference type="Proteomes" id="UP000269493">
    <property type="component" value="Unassembled WGS sequence"/>
</dbReference>
<dbReference type="GO" id="GO:0000150">
    <property type="term" value="F:DNA strand exchange activity"/>
    <property type="evidence" value="ECO:0007669"/>
    <property type="project" value="InterPro"/>
</dbReference>